<keyword evidence="9" id="KW-0408">Iron</keyword>
<name>A0A1D8CZI2_CHLLM</name>
<evidence type="ECO:0000256" key="10">
    <source>
        <dbReference type="ARBA" id="ARBA00023014"/>
    </source>
</evidence>
<evidence type="ECO:0000256" key="4">
    <source>
        <dbReference type="ARBA" id="ARBA00006804"/>
    </source>
</evidence>
<dbReference type="GO" id="GO:0032324">
    <property type="term" value="P:molybdopterin cofactor biosynthetic process"/>
    <property type="evidence" value="ECO:0007669"/>
    <property type="project" value="UniProtKB-ARBA"/>
</dbReference>
<evidence type="ECO:0000256" key="14">
    <source>
        <dbReference type="ARBA" id="ARBA00032102"/>
    </source>
</evidence>
<dbReference type="SFLD" id="SFLDF00281">
    <property type="entry name" value="FeMo_cofactor_biosynthesis_pro"/>
    <property type="match status" value="1"/>
</dbReference>
<evidence type="ECO:0000256" key="8">
    <source>
        <dbReference type="ARBA" id="ARBA00022723"/>
    </source>
</evidence>
<dbReference type="PANTHER" id="PTHR43787">
    <property type="entry name" value="FEMO COFACTOR BIOSYNTHESIS PROTEIN NIFB-RELATED"/>
    <property type="match status" value="1"/>
</dbReference>
<keyword evidence="17" id="KW-1185">Reference proteome</keyword>
<sequence>MTLNIQNHPCFNDSSRHTFGRIHLPVAPKCNIQCNYCNRKYDCMNENRPGITSKVLSPKQALFYLDNALKLSPNISVVGIAGPGDPFANPEETMETLRLVREKYPEMLLCVATNGLDVLPYIEELAELQVSHVTLTINAIDPEIGQEIYAWVRYQKKMYRDRQAADLLLENQLAALQKLKRFGVTAKVNSIIIPGVNDTHVVEVARQVASMGADILNCLPYYNTTETVFENIPEPDPLMVMEIQAEAGKLLPQMKHCARCRADAVGIIGEINSDEMMEKLAEASRMPKNPDEHRPYIAVASLEGVLINQHLGEADRFLVYALDEEKQSCTLIDSRPAPPPGGGKSRWEALASKLSDCRAVLVNSAGDSPQSVLKASGIDVMSLEGVIEEAVYGVFTGQNLKHLMKSSQIHACKSGCSGAGNGCD</sequence>
<dbReference type="GO" id="GO:0016829">
    <property type="term" value="F:lyase activity"/>
    <property type="evidence" value="ECO:0007669"/>
    <property type="project" value="UniProtKB-KW"/>
</dbReference>
<dbReference type="Pfam" id="PF04055">
    <property type="entry name" value="Radical_SAM"/>
    <property type="match status" value="1"/>
</dbReference>
<dbReference type="PROSITE" id="PS51918">
    <property type="entry name" value="RADICAL_SAM"/>
    <property type="match status" value="1"/>
</dbReference>
<dbReference type="SFLD" id="SFLDG01067">
    <property type="entry name" value="SPASM/twitch_domain_containing"/>
    <property type="match status" value="1"/>
</dbReference>
<evidence type="ECO:0000256" key="2">
    <source>
        <dbReference type="ARBA" id="ARBA00003522"/>
    </source>
</evidence>
<evidence type="ECO:0000313" key="17">
    <source>
        <dbReference type="Proteomes" id="UP000095185"/>
    </source>
</evidence>
<evidence type="ECO:0000256" key="1">
    <source>
        <dbReference type="ARBA" id="ARBA00001966"/>
    </source>
</evidence>
<dbReference type="OrthoDB" id="9763993at2"/>
<dbReference type="GO" id="GO:0051539">
    <property type="term" value="F:4 iron, 4 sulfur cluster binding"/>
    <property type="evidence" value="ECO:0007669"/>
    <property type="project" value="UniProtKB-KW"/>
</dbReference>
<dbReference type="SMART" id="SM00729">
    <property type="entry name" value="Elp3"/>
    <property type="match status" value="1"/>
</dbReference>
<evidence type="ECO:0000256" key="12">
    <source>
        <dbReference type="ARBA" id="ARBA00023239"/>
    </source>
</evidence>
<evidence type="ECO:0000256" key="13">
    <source>
        <dbReference type="ARBA" id="ARBA00030926"/>
    </source>
</evidence>
<dbReference type="KEGG" id="clz:BIU88_03065"/>
<dbReference type="AlphaFoldDB" id="A0A1D8CZI2"/>
<dbReference type="Gene3D" id="3.20.20.70">
    <property type="entry name" value="Aldolase class I"/>
    <property type="match status" value="1"/>
</dbReference>
<dbReference type="SUPFAM" id="SSF53146">
    <property type="entry name" value="Nitrogenase accessory factor-like"/>
    <property type="match status" value="1"/>
</dbReference>
<dbReference type="InterPro" id="IPR003731">
    <property type="entry name" value="Di-Nase_FeMo-co_biosynth"/>
</dbReference>
<dbReference type="InterPro" id="IPR000385">
    <property type="entry name" value="MoaA_NifB_PqqE_Fe-S-bd_CS"/>
</dbReference>
<evidence type="ECO:0000313" key="16">
    <source>
        <dbReference type="EMBL" id="AOS83213.1"/>
    </source>
</evidence>
<gene>
    <name evidence="16" type="ORF">BIU88_03065</name>
</gene>
<keyword evidence="12" id="KW-0456">Lyase</keyword>
<accession>A0A1D8CZI2</accession>
<keyword evidence="10" id="KW-0411">Iron-sulfur</keyword>
<comment type="function">
    <text evidence="2">Involved in the biosynthesis of the iron-molybdenum cofactor (FeMo-co or M-cluster) found in the dinitrogenase enzyme of the nitrogenase complex in nitrogen-fixing microorganisms. NifB catalyzes the crucial step of radical SAM-dependent carbide insertion that occurs concomitant with the insertion of a 9th sulfur and the rearrangement/coupling of two [4Fe-4S] clusters into a [8Fe-9S-C] cluster, the precursor to the M-cluster.</text>
</comment>
<reference evidence="16" key="1">
    <citation type="submission" date="2016-09" db="EMBL/GenBank/DDBJ databases">
        <title>Genome sequence of Chlorobaculum limnaeum.</title>
        <authorList>
            <person name="Liu Z."/>
            <person name="Tank M."/>
            <person name="Bryant D.A."/>
        </authorList>
    </citation>
    <scope>NUCLEOTIDE SEQUENCE [LARGE SCALE GENOMIC DNA]</scope>
    <source>
        <strain evidence="16">DSM 1677</strain>
    </source>
</reference>
<dbReference type="InterPro" id="IPR006638">
    <property type="entry name" value="Elp3/MiaA/NifB-like_rSAM"/>
</dbReference>
<protein>
    <recommendedName>
        <fullName evidence="5">FeMo cofactor biosynthesis protein NifB</fullName>
    </recommendedName>
    <alternativeName>
        <fullName evidence="14">Nitrogenase cofactor maturase NifB</fullName>
    </alternativeName>
    <alternativeName>
        <fullName evidence="13">Radical SAM assemblase NifB</fullName>
    </alternativeName>
</protein>
<dbReference type="Gene3D" id="3.30.420.130">
    <property type="entry name" value="Dinitrogenase iron-molybdenum cofactor biosynthesis domain"/>
    <property type="match status" value="1"/>
</dbReference>
<dbReference type="InterPro" id="IPR058240">
    <property type="entry name" value="rSAM_sf"/>
</dbReference>
<evidence type="ECO:0000256" key="9">
    <source>
        <dbReference type="ARBA" id="ARBA00023004"/>
    </source>
</evidence>
<proteinExistence type="inferred from homology"/>
<evidence type="ECO:0000256" key="3">
    <source>
        <dbReference type="ARBA" id="ARBA00005155"/>
    </source>
</evidence>
<dbReference type="PROSITE" id="PS01305">
    <property type="entry name" value="MOAA_NIFB_PQQE"/>
    <property type="match status" value="1"/>
</dbReference>
<dbReference type="SUPFAM" id="SSF102114">
    <property type="entry name" value="Radical SAM enzymes"/>
    <property type="match status" value="1"/>
</dbReference>
<evidence type="ECO:0000259" key="15">
    <source>
        <dbReference type="PROSITE" id="PS51918"/>
    </source>
</evidence>
<keyword evidence="8" id="KW-0479">Metal-binding</keyword>
<dbReference type="InterPro" id="IPR007197">
    <property type="entry name" value="rSAM"/>
</dbReference>
<dbReference type="CDD" id="cd01335">
    <property type="entry name" value="Radical_SAM"/>
    <property type="match status" value="1"/>
</dbReference>
<organism evidence="16 17">
    <name type="scientific">Chlorobaculum limnaeum</name>
    <dbReference type="NCBI Taxonomy" id="274537"/>
    <lineage>
        <taxon>Bacteria</taxon>
        <taxon>Pseudomonadati</taxon>
        <taxon>Chlorobiota</taxon>
        <taxon>Chlorobiia</taxon>
        <taxon>Chlorobiales</taxon>
        <taxon>Chlorobiaceae</taxon>
        <taxon>Chlorobaculum</taxon>
    </lineage>
</organism>
<comment type="cofactor">
    <cofactor evidence="1">
        <name>[4Fe-4S] cluster</name>
        <dbReference type="ChEBI" id="CHEBI:49883"/>
    </cofactor>
</comment>
<dbReference type="UniPathway" id="UPA00782"/>
<dbReference type="Pfam" id="PF02579">
    <property type="entry name" value="Nitro_FeMo-Co"/>
    <property type="match status" value="1"/>
</dbReference>
<dbReference type="GO" id="GO:0046872">
    <property type="term" value="F:metal ion binding"/>
    <property type="evidence" value="ECO:0007669"/>
    <property type="project" value="UniProtKB-KW"/>
</dbReference>
<comment type="similarity">
    <text evidence="4">Belongs to the radical SAM superfamily. NifB family.</text>
</comment>
<feature type="domain" description="Radical SAM core" evidence="15">
    <location>
        <begin position="12"/>
        <end position="261"/>
    </location>
</feature>
<dbReference type="RefSeq" id="WP_069808937.1">
    <property type="nucleotide sequence ID" value="NZ_CP017305.1"/>
</dbReference>
<evidence type="ECO:0000256" key="5">
    <source>
        <dbReference type="ARBA" id="ARBA00021702"/>
    </source>
</evidence>
<dbReference type="Proteomes" id="UP000095185">
    <property type="component" value="Chromosome"/>
</dbReference>
<dbReference type="SFLD" id="SFLDG01068">
    <property type="entry name" value="FeMo_cofactor_biosynthesis_pro"/>
    <property type="match status" value="1"/>
</dbReference>
<keyword evidence="7" id="KW-0949">S-adenosyl-L-methionine</keyword>
<keyword evidence="6" id="KW-0004">4Fe-4S</keyword>
<dbReference type="STRING" id="274537.BIU88_03065"/>
<dbReference type="PANTHER" id="PTHR43787:SF13">
    <property type="entry name" value="FEMO COFACTOR BIOSYNTHESIS PROTEIN NIFB"/>
    <property type="match status" value="1"/>
</dbReference>
<dbReference type="SFLD" id="SFLDS00029">
    <property type="entry name" value="Radical_SAM"/>
    <property type="match status" value="1"/>
</dbReference>
<dbReference type="InterPro" id="IPR013785">
    <property type="entry name" value="Aldolase_TIM"/>
</dbReference>
<keyword evidence="11" id="KW-0535">Nitrogen fixation</keyword>
<dbReference type="EMBL" id="CP017305">
    <property type="protein sequence ID" value="AOS83213.1"/>
    <property type="molecule type" value="Genomic_DNA"/>
</dbReference>
<evidence type="ECO:0000256" key="6">
    <source>
        <dbReference type="ARBA" id="ARBA00022485"/>
    </source>
</evidence>
<evidence type="ECO:0000256" key="11">
    <source>
        <dbReference type="ARBA" id="ARBA00023231"/>
    </source>
</evidence>
<evidence type="ECO:0000256" key="7">
    <source>
        <dbReference type="ARBA" id="ARBA00022691"/>
    </source>
</evidence>
<comment type="pathway">
    <text evidence="3">Cofactor biosynthesis; Fe-Mo cofactor biosynthesis.</text>
</comment>
<dbReference type="InterPro" id="IPR036105">
    <property type="entry name" value="DiNase_FeMo-co_biosyn_sf"/>
</dbReference>